<dbReference type="PANTHER" id="PTHR10980">
    <property type="entry name" value="RHO GDP-DISSOCIATION INHIBITOR"/>
    <property type="match status" value="1"/>
</dbReference>
<evidence type="ECO:0000256" key="4">
    <source>
        <dbReference type="SAM" id="MobiDB-lite"/>
    </source>
</evidence>
<organism evidence="5 6">
    <name type="scientific">Sporidiobolus salmonicolor</name>
    <name type="common">Yeast-like fungus</name>
    <name type="synonym">Sporobolomyces salmonicolor</name>
    <dbReference type="NCBI Taxonomy" id="5005"/>
    <lineage>
        <taxon>Eukaryota</taxon>
        <taxon>Fungi</taxon>
        <taxon>Dikarya</taxon>
        <taxon>Basidiomycota</taxon>
        <taxon>Pucciniomycotina</taxon>
        <taxon>Microbotryomycetes</taxon>
        <taxon>Sporidiobolales</taxon>
        <taxon>Sporidiobolaceae</taxon>
        <taxon>Sporobolomyces</taxon>
    </lineage>
</organism>
<keyword evidence="3" id="KW-0963">Cytoplasm</keyword>
<evidence type="ECO:0000256" key="2">
    <source>
        <dbReference type="ARBA" id="ARBA00009758"/>
    </source>
</evidence>
<dbReference type="AlphaFoldDB" id="A0A0D6EIZ0"/>
<comment type="subcellular location">
    <subcellularLocation>
        <location evidence="1">Cytoplasm</location>
    </subcellularLocation>
</comment>
<dbReference type="InterPro" id="IPR024792">
    <property type="entry name" value="RhoGDI_dom_sf"/>
</dbReference>
<evidence type="ECO:0000313" key="6">
    <source>
        <dbReference type="Proteomes" id="UP000243876"/>
    </source>
</evidence>
<gene>
    <name evidence="5" type="primary">SPOSA6832_01109</name>
</gene>
<dbReference type="GO" id="GO:0007266">
    <property type="term" value="P:Rho protein signal transduction"/>
    <property type="evidence" value="ECO:0007669"/>
    <property type="project" value="InterPro"/>
</dbReference>
<evidence type="ECO:0000313" key="5">
    <source>
        <dbReference type="EMBL" id="CEQ39585.1"/>
    </source>
</evidence>
<name>A0A0D6EIZ0_SPOSA</name>
<keyword evidence="6" id="KW-1185">Reference proteome</keyword>
<dbReference type="GO" id="GO:0016020">
    <property type="term" value="C:membrane"/>
    <property type="evidence" value="ECO:0007669"/>
    <property type="project" value="TreeGrafter"/>
</dbReference>
<dbReference type="PANTHER" id="PTHR10980:SF3">
    <property type="entry name" value="LD16419P"/>
    <property type="match status" value="1"/>
</dbReference>
<accession>A0A0D6EIZ0</accession>
<dbReference type="InterPro" id="IPR000406">
    <property type="entry name" value="Rho_GDI"/>
</dbReference>
<evidence type="ECO:0000256" key="3">
    <source>
        <dbReference type="ARBA" id="ARBA00022490"/>
    </source>
</evidence>
<sequence>MSHAGEPSSIHDADLAPTETAGYKIGEKKTLQEYAELDKDDESLQKWKASLGIGAAAGAGAEGPNVSMISLSLVSATRPTPIVLDLTKPEALKALKKDRECDLPRALQPERSPLRPVALRAAIVIKEGAEYAVELKDSFAGFGWNPFPPLQFLVNNTIVPGLKYIQAVKRAGIVVDKLESMIGSYGPSTEPVVKRFVTEEAYVSRLLLYRLQELLWDAIAVQERSAPPSGMLARSGSYNVRSRVIDDDKNIYCDFEWTFSLKKEW</sequence>
<comment type="similarity">
    <text evidence="2">Belongs to the Rho GDI family.</text>
</comment>
<dbReference type="GO" id="GO:0005094">
    <property type="term" value="F:Rho GDP-dissociation inhibitor activity"/>
    <property type="evidence" value="ECO:0007669"/>
    <property type="project" value="InterPro"/>
</dbReference>
<proteinExistence type="inferred from homology"/>
<feature type="region of interest" description="Disordered" evidence="4">
    <location>
        <begin position="1"/>
        <end position="24"/>
    </location>
</feature>
<reference evidence="6" key="1">
    <citation type="submission" date="2015-02" db="EMBL/GenBank/DDBJ databases">
        <authorList>
            <person name="Gon?alves P."/>
        </authorList>
    </citation>
    <scope>NUCLEOTIDE SEQUENCE [LARGE SCALE GENOMIC DNA]</scope>
</reference>
<protein>
    <submittedName>
        <fullName evidence="5">SPOSA6832_01109-mRNA-1:cds</fullName>
    </submittedName>
</protein>
<dbReference type="SUPFAM" id="SSF81296">
    <property type="entry name" value="E set domains"/>
    <property type="match status" value="2"/>
</dbReference>
<dbReference type="OrthoDB" id="1683373at2759"/>
<feature type="non-terminal residue" evidence="5">
    <location>
        <position position="1"/>
    </location>
</feature>
<dbReference type="Pfam" id="PF02115">
    <property type="entry name" value="Rho_GDI"/>
    <property type="match status" value="3"/>
</dbReference>
<dbReference type="GO" id="GO:0005829">
    <property type="term" value="C:cytosol"/>
    <property type="evidence" value="ECO:0007669"/>
    <property type="project" value="TreeGrafter"/>
</dbReference>
<dbReference type="Proteomes" id="UP000243876">
    <property type="component" value="Unassembled WGS sequence"/>
</dbReference>
<evidence type="ECO:0000256" key="1">
    <source>
        <dbReference type="ARBA" id="ARBA00004496"/>
    </source>
</evidence>
<dbReference type="Gene3D" id="2.70.50.30">
    <property type="entry name" value="Coagulation Factor XIII, subunit A, domain 1"/>
    <property type="match status" value="3"/>
</dbReference>
<dbReference type="InterPro" id="IPR014756">
    <property type="entry name" value="Ig_E-set"/>
</dbReference>
<dbReference type="EMBL" id="CENE01000003">
    <property type="protein sequence ID" value="CEQ39585.1"/>
    <property type="molecule type" value="Genomic_DNA"/>
</dbReference>